<reference evidence="1" key="1">
    <citation type="submission" date="2021-01" db="EMBL/GenBank/DDBJ databases">
        <title>Whole genome shotgun sequence of Actinoplanes cyaneus NBRC 14990.</title>
        <authorList>
            <person name="Komaki H."/>
            <person name="Tamura T."/>
        </authorList>
    </citation>
    <scope>NUCLEOTIDE SEQUENCE</scope>
    <source>
        <strain evidence="1">NBRC 14990</strain>
    </source>
</reference>
<protein>
    <recommendedName>
        <fullName evidence="3">DUF2191 domain-containing protein</fullName>
    </recommendedName>
</protein>
<evidence type="ECO:0000313" key="2">
    <source>
        <dbReference type="Proteomes" id="UP000619479"/>
    </source>
</evidence>
<organism evidence="1 2">
    <name type="scientific">Actinoplanes cyaneus</name>
    <dbReference type="NCBI Taxonomy" id="52696"/>
    <lineage>
        <taxon>Bacteria</taxon>
        <taxon>Bacillati</taxon>
        <taxon>Actinomycetota</taxon>
        <taxon>Actinomycetes</taxon>
        <taxon>Micromonosporales</taxon>
        <taxon>Micromonosporaceae</taxon>
        <taxon>Actinoplanes</taxon>
    </lineage>
</organism>
<evidence type="ECO:0008006" key="3">
    <source>
        <dbReference type="Google" id="ProtNLM"/>
    </source>
</evidence>
<dbReference type="RefSeq" id="WP_239175678.1">
    <property type="nucleotide sequence ID" value="NZ_BAAAUC010000050.1"/>
</dbReference>
<dbReference type="EMBL" id="BOMH01000072">
    <property type="protein sequence ID" value="GID70202.1"/>
    <property type="molecule type" value="Genomic_DNA"/>
</dbReference>
<sequence>MGITVEAKPEITSFEVDDANLIEAAKILGTRTVAETVNAALSEVVAIRKRVEAMEKLGELGARGDFDEFLDKSSYRP</sequence>
<dbReference type="Pfam" id="PF09957">
    <property type="entry name" value="VapB_antitoxin"/>
    <property type="match status" value="1"/>
</dbReference>
<gene>
    <name evidence="1" type="ORF">Acy02nite_80830</name>
</gene>
<dbReference type="InterPro" id="IPR019239">
    <property type="entry name" value="VapB_antitoxin"/>
</dbReference>
<keyword evidence="2" id="KW-1185">Reference proteome</keyword>
<dbReference type="AlphaFoldDB" id="A0A919ITI8"/>
<accession>A0A919ITI8</accession>
<evidence type="ECO:0000313" key="1">
    <source>
        <dbReference type="EMBL" id="GID70202.1"/>
    </source>
</evidence>
<proteinExistence type="predicted"/>
<comment type="caution">
    <text evidence="1">The sequence shown here is derived from an EMBL/GenBank/DDBJ whole genome shotgun (WGS) entry which is preliminary data.</text>
</comment>
<dbReference type="Proteomes" id="UP000619479">
    <property type="component" value="Unassembled WGS sequence"/>
</dbReference>
<name>A0A919ITI8_9ACTN</name>